<dbReference type="AlphaFoldDB" id="A0AA50QD33"/>
<dbReference type="EMBL" id="CP118224">
    <property type="protein sequence ID" value="WMC11769.1"/>
    <property type="molecule type" value="Genomic_DNA"/>
</dbReference>
<evidence type="ECO:0000259" key="1">
    <source>
        <dbReference type="Pfam" id="PF18796"/>
    </source>
</evidence>
<organism evidence="2 3">
    <name type="scientific">Oceanimonas pelagia</name>
    <dbReference type="NCBI Taxonomy" id="3028314"/>
    <lineage>
        <taxon>Bacteria</taxon>
        <taxon>Pseudomonadati</taxon>
        <taxon>Pseudomonadota</taxon>
        <taxon>Gammaproteobacteria</taxon>
        <taxon>Aeromonadales</taxon>
        <taxon>Aeromonadaceae</taxon>
        <taxon>Oceanimonas</taxon>
    </lineage>
</organism>
<proteinExistence type="predicted"/>
<evidence type="ECO:0000313" key="3">
    <source>
        <dbReference type="Proteomes" id="UP001223802"/>
    </source>
</evidence>
<evidence type="ECO:0000313" key="2">
    <source>
        <dbReference type="EMBL" id="WMC11769.1"/>
    </source>
</evidence>
<dbReference type="KEGG" id="ope:PU634_05220"/>
<accession>A0AA50QD33</accession>
<gene>
    <name evidence="2" type="ORF">PU634_05220</name>
</gene>
<dbReference type="InterPro" id="IPR041047">
    <property type="entry name" value="LPD1"/>
</dbReference>
<sequence>MSIIFDNSNGEGAKQVLARLKLVTQLASTRKDLLALPAGVGSLAPRLALVREANRLRAELGELDGPALSDDPNSPHYRFRDTGEVSGSRKELAASAIRLAKSNGDAVKVTDIDWQAIEENPREAEELISKGNLFGETDWEQLQQGGMDPAAGFLVDKVFAAIGPKPAGDAAPQLRQDYAWGLQAIRARMQACTSVSDVREALEVIRDEMIGTNLNEQEAERYTALMQQRQQAADRNVAIRQAIDAAQTEMYQAGAELRQAQYKIESRGRRGWKPDPTLAEALADAQAAYSEAEARWSSALKDTKDERETLRATMLDTHNQAALIVAEARERNSRESQECRSWRSFGERFAKLVNYRRHGGSDAFRGHVTNAAAGKVNDWSWADKSKASQPKRATKREVGFQLQVADSFVRQGGREISVGSTAELKERMGFREVQSGNWVLNDPNSARFHVEQTAAAMVDMADVLGINEHHLGLGGRLAMAFGARGRGGKNAARAHYEPVQRVINLTKMGGGGALGHELLHALDNIIPSLVNETPGGKGEFASANPELLPEGPLRDAFAAFRRALTQGDKPLLEIIKLKPGDGNLARHNIDGRRGSRVADAIREAGNATDAVKAVRAIYGDRTDKRSRKTIADWVRLAAAYYHDGEEQVELETGPEVSDFMRSAQLLDAGSTGKYWSSVEEMAARAFQSYLEDKMSERGMRNDYLSALADNKHYSGGSSPVKPFPEGEERLRINAAIDELFDTLKRERVFEKAVANKALLDSIFDCNSGAAALQ</sequence>
<keyword evidence="3" id="KW-1185">Reference proteome</keyword>
<dbReference type="RefSeq" id="WP_306763005.1">
    <property type="nucleotide sequence ID" value="NZ_CP118224.1"/>
</dbReference>
<reference evidence="2 3" key="1">
    <citation type="submission" date="2023-02" db="EMBL/GenBank/DDBJ databases">
        <title>Complete genome sequence of a novel bacterium Oceanimonas sp. NTOU-MSR1 isolated from marine coast sediment.</title>
        <authorList>
            <person name="Yang H.-T."/>
            <person name="Chen Y.-L."/>
            <person name="Ho Y.-N."/>
        </authorList>
    </citation>
    <scope>NUCLEOTIDE SEQUENCE [LARGE SCALE GENOMIC DNA]</scope>
    <source>
        <strain evidence="2 3">NTOU-MSR1</strain>
    </source>
</reference>
<dbReference type="Proteomes" id="UP001223802">
    <property type="component" value="Chromosome"/>
</dbReference>
<feature type="domain" description="Large polyvalent protein-associated" evidence="1">
    <location>
        <begin position="666"/>
        <end position="746"/>
    </location>
</feature>
<name>A0AA50QD33_9GAMM</name>
<protein>
    <recommendedName>
        <fullName evidence="1">Large polyvalent protein-associated domain-containing protein</fullName>
    </recommendedName>
</protein>
<dbReference type="Pfam" id="PF18796">
    <property type="entry name" value="LPD1"/>
    <property type="match status" value="1"/>
</dbReference>